<evidence type="ECO:0000256" key="4">
    <source>
        <dbReference type="ARBA" id="ARBA00023180"/>
    </source>
</evidence>
<evidence type="ECO:0000313" key="6">
    <source>
        <dbReference type="EMBL" id="WOL00339.1"/>
    </source>
</evidence>
<dbReference type="GO" id="GO:0016887">
    <property type="term" value="F:ATP hydrolysis activity"/>
    <property type="evidence" value="ECO:0007669"/>
    <property type="project" value="InterPro"/>
</dbReference>
<keyword evidence="2" id="KW-0813">Transport</keyword>
<dbReference type="EMBL" id="CP136892">
    <property type="protein sequence ID" value="WOL00339.1"/>
    <property type="molecule type" value="Genomic_DNA"/>
</dbReference>
<evidence type="ECO:0000256" key="3">
    <source>
        <dbReference type="ARBA" id="ARBA00022737"/>
    </source>
</evidence>
<dbReference type="Pfam" id="PF00005">
    <property type="entry name" value="ABC_tran"/>
    <property type="match status" value="1"/>
</dbReference>
<evidence type="ECO:0000313" key="7">
    <source>
        <dbReference type="Proteomes" id="UP001327560"/>
    </source>
</evidence>
<accession>A0AAQ3K1L1</accession>
<comment type="similarity">
    <text evidence="1">Belongs to the ABC transporter superfamily. ABCB family. Multidrug resistance exporter (TC 3.A.1.201) subfamily.</text>
</comment>
<dbReference type="PANTHER" id="PTHR45136:SF2">
    <property type="entry name" value="ABC TRANSPORTER DOMAIN-CONTAINING PROTEIN"/>
    <property type="match status" value="1"/>
</dbReference>
<evidence type="ECO:0000259" key="5">
    <source>
        <dbReference type="Pfam" id="PF00005"/>
    </source>
</evidence>
<dbReference type="InterPro" id="IPR027417">
    <property type="entry name" value="P-loop_NTPase"/>
</dbReference>
<keyword evidence="7" id="KW-1185">Reference proteome</keyword>
<dbReference type="Gene3D" id="3.40.50.300">
    <property type="entry name" value="P-loop containing nucleotide triphosphate hydrolases"/>
    <property type="match status" value="1"/>
</dbReference>
<name>A0AAQ3K1L1_9LILI</name>
<dbReference type="Proteomes" id="UP001327560">
    <property type="component" value="Chromosome 3"/>
</dbReference>
<dbReference type="InterPro" id="IPR003439">
    <property type="entry name" value="ABC_transporter-like_ATP-bd"/>
</dbReference>
<reference evidence="6 7" key="1">
    <citation type="submission" date="2023-10" db="EMBL/GenBank/DDBJ databases">
        <title>Chromosome-scale genome assembly provides insights into flower coloration mechanisms of Canna indica.</title>
        <authorList>
            <person name="Li C."/>
        </authorList>
    </citation>
    <scope>NUCLEOTIDE SEQUENCE [LARGE SCALE GENOMIC DNA]</scope>
    <source>
        <tissue evidence="6">Flower</tissue>
    </source>
</reference>
<gene>
    <name evidence="6" type="ORF">Cni_G09052</name>
</gene>
<keyword evidence="3" id="KW-0677">Repeat</keyword>
<dbReference type="GO" id="GO:0005524">
    <property type="term" value="F:ATP binding"/>
    <property type="evidence" value="ECO:0007669"/>
    <property type="project" value="InterPro"/>
</dbReference>
<evidence type="ECO:0000256" key="1">
    <source>
        <dbReference type="ARBA" id="ARBA00007577"/>
    </source>
</evidence>
<feature type="domain" description="ABC transporter" evidence="5">
    <location>
        <begin position="72"/>
        <end position="144"/>
    </location>
</feature>
<evidence type="ECO:0000256" key="2">
    <source>
        <dbReference type="ARBA" id="ARBA00022448"/>
    </source>
</evidence>
<dbReference type="PANTHER" id="PTHR45136">
    <property type="entry name" value="ABC TRANSPORTER DOMAIN-CONTAINING PROTEIN"/>
    <property type="match status" value="1"/>
</dbReference>
<proteinExistence type="inferred from homology"/>
<dbReference type="SUPFAM" id="SSF52540">
    <property type="entry name" value="P-loop containing nucleoside triphosphate hydrolases"/>
    <property type="match status" value="1"/>
</dbReference>
<organism evidence="6 7">
    <name type="scientific">Canna indica</name>
    <name type="common">Indian-shot</name>
    <dbReference type="NCBI Taxonomy" id="4628"/>
    <lineage>
        <taxon>Eukaryota</taxon>
        <taxon>Viridiplantae</taxon>
        <taxon>Streptophyta</taxon>
        <taxon>Embryophyta</taxon>
        <taxon>Tracheophyta</taxon>
        <taxon>Spermatophyta</taxon>
        <taxon>Magnoliopsida</taxon>
        <taxon>Liliopsida</taxon>
        <taxon>Zingiberales</taxon>
        <taxon>Cannaceae</taxon>
        <taxon>Canna</taxon>
    </lineage>
</organism>
<sequence>MVSAPAPTSFSSVMDVPIEVSHTDPVLKLIVEYYTVFDGVFVIVVESIFFAHVDIRWVEFAYPSHPDVVIFKGFSLSIEAGKSMALVGQNGTGKSTNVALLERFYDPLKETVKIDGRDIKSYDLQWLTKHISMVGQESTLFAGTPPGEHRLR</sequence>
<dbReference type="AlphaFoldDB" id="A0AAQ3K1L1"/>
<protein>
    <recommendedName>
        <fullName evidence="5">ABC transporter domain-containing protein</fullName>
    </recommendedName>
</protein>
<keyword evidence="4" id="KW-0325">Glycoprotein</keyword>